<proteinExistence type="inferred from homology"/>
<comment type="caution">
    <text evidence="7">The sequence shown here is derived from an EMBL/GenBank/DDBJ whole genome shotgun (WGS) entry which is preliminary data.</text>
</comment>
<evidence type="ECO:0000313" key="8">
    <source>
        <dbReference type="Proteomes" id="UP000708208"/>
    </source>
</evidence>
<feature type="region of interest" description="Disordered" evidence="5">
    <location>
        <begin position="1"/>
        <end position="26"/>
    </location>
</feature>
<keyword evidence="2" id="KW-0378">Hydrolase</keyword>
<gene>
    <name evidence="7" type="ORF">AFUS01_LOCUS9380</name>
</gene>
<comment type="catalytic activity">
    <reaction evidence="4">
        <text>an N-acyl-L-alpha-aminoacyl-tRNA + H2O = an N-acyl-L-amino acid + a tRNA + H(+)</text>
        <dbReference type="Rhea" id="RHEA:54448"/>
        <dbReference type="Rhea" id="RHEA-COMP:10123"/>
        <dbReference type="Rhea" id="RHEA-COMP:13883"/>
        <dbReference type="ChEBI" id="CHEBI:15377"/>
        <dbReference type="ChEBI" id="CHEBI:15378"/>
        <dbReference type="ChEBI" id="CHEBI:59874"/>
        <dbReference type="ChEBI" id="CHEBI:78442"/>
        <dbReference type="ChEBI" id="CHEBI:138191"/>
        <dbReference type="EC" id="3.1.1.29"/>
    </reaction>
</comment>
<evidence type="ECO:0000256" key="2">
    <source>
        <dbReference type="ARBA" id="ARBA00022801"/>
    </source>
</evidence>
<protein>
    <recommendedName>
        <fullName evidence="1">peptidyl-tRNA hydrolase</fullName>
        <ecNumber evidence="1">3.1.1.29</ecNumber>
    </recommendedName>
</protein>
<sequence length="233" mass="24863">MDSFVRGQGDGEEGSEGAGGGQVDMNSPTAQSFVETLVNIGISETDARLAVRQTGAESAEAAINWVFENSDRDRAEELESGEELYQDYKMVFVINSSLPMSAGKMAAQVGHGAIDLYRELISKQELFGGPMLQWSENGSKKIVLQAGNAEELVALAKRAEAAGLPFSAIHDAGRTQIPSGSHTVLAIFGLSGQVDKAAQVEVQPDLLPPLCKLRPLQSFSTFSTSLTFSIKPK</sequence>
<reference evidence="7" key="1">
    <citation type="submission" date="2021-06" db="EMBL/GenBank/DDBJ databases">
        <authorList>
            <person name="Hodson N. C."/>
            <person name="Mongue J. A."/>
            <person name="Jaron S. K."/>
        </authorList>
    </citation>
    <scope>NUCLEOTIDE SEQUENCE</scope>
</reference>
<dbReference type="EC" id="3.1.1.29" evidence="1"/>
<dbReference type="PROSITE" id="PS50030">
    <property type="entry name" value="UBA"/>
    <property type="match status" value="1"/>
</dbReference>
<dbReference type="PANTHER" id="PTHR12649:SF29">
    <property type="entry name" value="AMINOACYL-TRNA HYDROLASE"/>
    <property type="match status" value="1"/>
</dbReference>
<dbReference type="OrthoDB" id="1733656at2759"/>
<dbReference type="FunFam" id="3.40.1490.10:FF:000002">
    <property type="entry name" value="Peptidyl-tRNA hydrolase 2, mitochondrial"/>
    <property type="match status" value="1"/>
</dbReference>
<dbReference type="InterPro" id="IPR015940">
    <property type="entry name" value="UBA"/>
</dbReference>
<dbReference type="PANTHER" id="PTHR12649">
    <property type="entry name" value="PEPTIDYL-TRNA HYDROLASE 2"/>
    <property type="match status" value="1"/>
</dbReference>
<dbReference type="AlphaFoldDB" id="A0A8J2NVJ9"/>
<comment type="similarity">
    <text evidence="3">Belongs to the PTH2 family.</text>
</comment>
<evidence type="ECO:0000256" key="5">
    <source>
        <dbReference type="SAM" id="MobiDB-lite"/>
    </source>
</evidence>
<keyword evidence="8" id="KW-1185">Reference proteome</keyword>
<dbReference type="Pfam" id="PF01981">
    <property type="entry name" value="PTH2"/>
    <property type="match status" value="1"/>
</dbReference>
<organism evidence="7 8">
    <name type="scientific">Allacma fusca</name>
    <dbReference type="NCBI Taxonomy" id="39272"/>
    <lineage>
        <taxon>Eukaryota</taxon>
        <taxon>Metazoa</taxon>
        <taxon>Ecdysozoa</taxon>
        <taxon>Arthropoda</taxon>
        <taxon>Hexapoda</taxon>
        <taxon>Collembola</taxon>
        <taxon>Symphypleona</taxon>
        <taxon>Sminthuridae</taxon>
        <taxon>Allacma</taxon>
    </lineage>
</organism>
<evidence type="ECO:0000313" key="7">
    <source>
        <dbReference type="EMBL" id="CAG7720092.1"/>
    </source>
</evidence>
<dbReference type="EMBL" id="CAJVCH010067247">
    <property type="protein sequence ID" value="CAG7720092.1"/>
    <property type="molecule type" value="Genomic_DNA"/>
</dbReference>
<name>A0A8J2NVJ9_9HEXA</name>
<dbReference type="GO" id="GO:0004045">
    <property type="term" value="F:peptidyl-tRNA hydrolase activity"/>
    <property type="evidence" value="ECO:0007669"/>
    <property type="project" value="UniProtKB-EC"/>
</dbReference>
<evidence type="ECO:0000256" key="1">
    <source>
        <dbReference type="ARBA" id="ARBA00013260"/>
    </source>
</evidence>
<evidence type="ECO:0000256" key="4">
    <source>
        <dbReference type="ARBA" id="ARBA00048707"/>
    </source>
</evidence>
<dbReference type="InterPro" id="IPR002833">
    <property type="entry name" value="PTH2"/>
</dbReference>
<evidence type="ECO:0000256" key="3">
    <source>
        <dbReference type="ARBA" id="ARBA00038050"/>
    </source>
</evidence>
<dbReference type="Proteomes" id="UP000708208">
    <property type="component" value="Unassembled WGS sequence"/>
</dbReference>
<evidence type="ECO:0000259" key="6">
    <source>
        <dbReference type="PROSITE" id="PS50030"/>
    </source>
</evidence>
<dbReference type="Pfam" id="PF22562">
    <property type="entry name" value="UBA_7"/>
    <property type="match status" value="1"/>
</dbReference>
<accession>A0A8J2NVJ9</accession>
<feature type="domain" description="UBA" evidence="6">
    <location>
        <begin position="28"/>
        <end position="69"/>
    </location>
</feature>
<dbReference type="GO" id="GO:0005829">
    <property type="term" value="C:cytosol"/>
    <property type="evidence" value="ECO:0007669"/>
    <property type="project" value="TreeGrafter"/>
</dbReference>